<dbReference type="Pfam" id="PF14909">
    <property type="entry name" value="SPATA6"/>
    <property type="match status" value="1"/>
</dbReference>
<feature type="compositionally biased region" description="Basic residues" evidence="3">
    <location>
        <begin position="911"/>
        <end position="920"/>
    </location>
</feature>
<dbReference type="Proteomes" id="UP000728185">
    <property type="component" value="Unassembled WGS sequence"/>
</dbReference>
<comment type="caution">
    <text evidence="5">The sequence shown here is derived from an EMBL/GenBank/DDBJ whole genome shotgun (WGS) entry which is preliminary data.</text>
</comment>
<keyword evidence="2" id="KW-0597">Phosphoprotein</keyword>
<evidence type="ECO:0000256" key="2">
    <source>
        <dbReference type="ARBA" id="ARBA00022553"/>
    </source>
</evidence>
<keyword evidence="6" id="KW-1185">Reference proteome</keyword>
<dbReference type="OrthoDB" id="5963614at2759"/>
<proteinExistence type="inferred from homology"/>
<dbReference type="AlphaFoldDB" id="A0A8E0RP29"/>
<dbReference type="InterPro" id="IPR042769">
    <property type="entry name" value="SPATA6_fam"/>
</dbReference>
<evidence type="ECO:0000313" key="5">
    <source>
        <dbReference type="EMBL" id="KAA0184286.1"/>
    </source>
</evidence>
<dbReference type="GO" id="GO:0120212">
    <property type="term" value="C:sperm head-tail coupling apparatus"/>
    <property type="evidence" value="ECO:0007669"/>
    <property type="project" value="InterPro"/>
</dbReference>
<dbReference type="InterPro" id="IPR032732">
    <property type="entry name" value="SPATA6_N"/>
</dbReference>
<evidence type="ECO:0000256" key="1">
    <source>
        <dbReference type="ARBA" id="ARBA00006215"/>
    </source>
</evidence>
<accession>A0A8E0RP29</accession>
<gene>
    <name evidence="5" type="ORF">FBUS_05864</name>
</gene>
<dbReference type="GO" id="GO:0032027">
    <property type="term" value="F:myosin light chain binding"/>
    <property type="evidence" value="ECO:0007669"/>
    <property type="project" value="InterPro"/>
</dbReference>
<feature type="compositionally biased region" description="Basic and acidic residues" evidence="3">
    <location>
        <begin position="749"/>
        <end position="760"/>
    </location>
</feature>
<feature type="region of interest" description="Disordered" evidence="3">
    <location>
        <begin position="729"/>
        <end position="763"/>
    </location>
</feature>
<sequence length="1028" mass="114298">MRQICAPGTRLPESDCVYLVVEMFNTLQRSQLRVPCFPLILGDAFVFQRLFLNEPCDEEFKRALRACSVGFDLRQSSKLNCGGKLLAYYDCNAFDLLFKNRCFCDRVNSSTQEIFLKRTLDFPGPPLRMKVTISVSFQNIGICDRKKINEKYVCPNSDSPPKLSDLNRQMKGARSVQKCQCLYQSTFSSPGLVESFSSRSNQNPCLVIPEKSTHDTRSLGVGCFCPTEPEWSASKLCESVRSRTPSRCSSADTVSKCKNLCRWAGREKKELETVSCLLHKLWDLYHPTLESPCPWSTCNPSSCAHCETPASIDLNVAASLLASTKARSESTWCKCEDCQTQTIGETFEMKDHADSRIARTSVTLSKSFQSCRPSLPPILLSELVSTHRVVDDNQEETRRLKQPDGSLMTVLDCKSENSGSSGTAGISDTGLLGGHFSRTPSLHSRVKLWKPDNLTNQTPNANSEHSKDCYPQSLEKLVSNEPLLTNFYECQSGHSNASDSLPPEKLEDLTETFSRTNSYLSVRLSCESQASMGKILQMKPGNDREARKQSAEVNSSSEKTWRAVLRAPVLLPTEQYLTEPEEYSKAITTVTTVESTLKIREPIVDFTKGYSDSDSHEPTVDTNVTSKELNNVIYDPFKSSDSTRKPAGNNERQSILSVNRDNTRGRSSVVVNTAFLEKGLVLPSKGENHFSVHSLSLSIISGFKYADAEKVPAGTDGLILGKPSYAEPLSESKSGKILNDSPRNVVTEPDQRDSLEEHQNTKSSSLNKKCSLDTLSQCQKDQSFFQAISESSNLNTLQSDKSCFENFDPPNSYLETEQTSAIENCGPELCCPDIVDHFSICSNQPSVDEVSNQTPLLCVSTLSEQACLQSSSCSSNLDLQPVHVQPETPRKASSNLVAQSRKEPQVTMPKKVPKHPRRNKRPQEIRKTPRSGTRAPRKSTEHSVSQSRLCDVPPRDESQRKHHKVGTFVGVNSAERRQSAFCEQINPKKLEDVRAVRQASTTEAKGKCQTTSKSVIPARYGVKFLAFF</sequence>
<feature type="region of interest" description="Disordered" evidence="3">
    <location>
        <begin position="636"/>
        <end position="660"/>
    </location>
</feature>
<feature type="region of interest" description="Disordered" evidence="3">
    <location>
        <begin position="884"/>
        <end position="962"/>
    </location>
</feature>
<reference evidence="5" key="1">
    <citation type="submission" date="2019-05" db="EMBL/GenBank/DDBJ databases">
        <title>Annotation for the trematode Fasciolopsis buski.</title>
        <authorList>
            <person name="Choi Y.-J."/>
        </authorList>
    </citation>
    <scope>NUCLEOTIDE SEQUENCE</scope>
    <source>
        <strain evidence="5">HT</strain>
        <tissue evidence="5">Whole worm</tissue>
    </source>
</reference>
<feature type="domain" description="Spermatogenesis-associated protein 6 N-terminal" evidence="4">
    <location>
        <begin position="2"/>
        <end position="131"/>
    </location>
</feature>
<dbReference type="PANTHER" id="PTHR16435">
    <property type="entry name" value="SPERMATOGENESIS-ASSOCIATED PROTEIN 6 SPATA6"/>
    <property type="match status" value="1"/>
</dbReference>
<organism evidence="5 6">
    <name type="scientific">Fasciolopsis buskii</name>
    <dbReference type="NCBI Taxonomy" id="27845"/>
    <lineage>
        <taxon>Eukaryota</taxon>
        <taxon>Metazoa</taxon>
        <taxon>Spiralia</taxon>
        <taxon>Lophotrochozoa</taxon>
        <taxon>Platyhelminthes</taxon>
        <taxon>Trematoda</taxon>
        <taxon>Digenea</taxon>
        <taxon>Plagiorchiida</taxon>
        <taxon>Echinostomata</taxon>
        <taxon>Echinostomatoidea</taxon>
        <taxon>Fasciolidae</taxon>
        <taxon>Fasciolopsis</taxon>
    </lineage>
</organism>
<evidence type="ECO:0000313" key="6">
    <source>
        <dbReference type="Proteomes" id="UP000728185"/>
    </source>
</evidence>
<evidence type="ECO:0000259" key="4">
    <source>
        <dbReference type="Pfam" id="PF14909"/>
    </source>
</evidence>
<protein>
    <recommendedName>
        <fullName evidence="4">Spermatogenesis-associated protein 6 N-terminal domain-containing protein</fullName>
    </recommendedName>
</protein>
<dbReference type="PANTHER" id="PTHR16435:SF6">
    <property type="entry name" value="IP09370P"/>
    <property type="match status" value="1"/>
</dbReference>
<dbReference type="GO" id="GO:0007283">
    <property type="term" value="P:spermatogenesis"/>
    <property type="evidence" value="ECO:0007669"/>
    <property type="project" value="InterPro"/>
</dbReference>
<comment type="similarity">
    <text evidence="1">Belongs to the SPATA6 family.</text>
</comment>
<evidence type="ECO:0000256" key="3">
    <source>
        <dbReference type="SAM" id="MobiDB-lite"/>
    </source>
</evidence>
<feature type="compositionally biased region" description="Polar residues" evidence="3">
    <location>
        <begin position="650"/>
        <end position="660"/>
    </location>
</feature>
<dbReference type="EMBL" id="LUCM01011200">
    <property type="protein sequence ID" value="KAA0184286.1"/>
    <property type="molecule type" value="Genomic_DNA"/>
</dbReference>
<name>A0A8E0RP29_9TREM</name>